<reference evidence="1" key="2">
    <citation type="submission" date="2016-06" db="EMBL/GenBank/DDBJ databases">
        <title>The genome of a short-lived fish provides insights into sex chromosome evolution and the genetic control of aging.</title>
        <authorList>
            <person name="Reichwald K."/>
            <person name="Felder M."/>
            <person name="Petzold A."/>
            <person name="Koch P."/>
            <person name="Groth M."/>
            <person name="Platzer M."/>
        </authorList>
    </citation>
    <scope>NUCLEOTIDE SEQUENCE</scope>
    <source>
        <tissue evidence="1">Brain</tissue>
    </source>
</reference>
<sequence>TFLQAVGDHQGHSIDTYVGWAGLGRSMIPGRSAIAHCTGSLPILLQDTHPCRWRVPLPPTSTPP</sequence>
<reference evidence="1" key="1">
    <citation type="submission" date="2016-05" db="EMBL/GenBank/DDBJ databases">
        <authorList>
            <person name="Lavstsen T."/>
            <person name="Jespersen J.S."/>
        </authorList>
    </citation>
    <scope>NUCLEOTIDE SEQUENCE</scope>
    <source>
        <tissue evidence="1">Brain</tissue>
    </source>
</reference>
<feature type="non-terminal residue" evidence="1">
    <location>
        <position position="64"/>
    </location>
</feature>
<gene>
    <name evidence="1" type="primary">CR391924.1</name>
</gene>
<dbReference type="AlphaFoldDB" id="A0A1A8BQS7"/>
<name>A0A1A8BQS7_NOTKA</name>
<organism evidence="1">
    <name type="scientific">Nothobranchius kadleci</name>
    <name type="common">African annual killifish</name>
    <dbReference type="NCBI Taxonomy" id="1051664"/>
    <lineage>
        <taxon>Eukaryota</taxon>
        <taxon>Metazoa</taxon>
        <taxon>Chordata</taxon>
        <taxon>Craniata</taxon>
        <taxon>Vertebrata</taxon>
        <taxon>Euteleostomi</taxon>
        <taxon>Actinopterygii</taxon>
        <taxon>Neopterygii</taxon>
        <taxon>Teleostei</taxon>
        <taxon>Neoteleostei</taxon>
        <taxon>Acanthomorphata</taxon>
        <taxon>Ovalentaria</taxon>
        <taxon>Atherinomorphae</taxon>
        <taxon>Cyprinodontiformes</taxon>
        <taxon>Nothobranchiidae</taxon>
        <taxon>Nothobranchius</taxon>
    </lineage>
</organism>
<accession>A0A1A8BQS7</accession>
<evidence type="ECO:0000313" key="1">
    <source>
        <dbReference type="EMBL" id="SBP69534.1"/>
    </source>
</evidence>
<feature type="non-terminal residue" evidence="1">
    <location>
        <position position="1"/>
    </location>
</feature>
<dbReference type="EMBL" id="HADZ01005593">
    <property type="protein sequence ID" value="SBP69534.1"/>
    <property type="molecule type" value="Transcribed_RNA"/>
</dbReference>
<protein>
    <submittedName>
        <fullName evidence="1">Uncharacterized protein</fullName>
    </submittedName>
</protein>
<proteinExistence type="predicted"/>